<evidence type="ECO:0000313" key="3">
    <source>
        <dbReference type="Proteomes" id="UP001519307"/>
    </source>
</evidence>
<dbReference type="Gene3D" id="2.30.30.240">
    <property type="entry name" value="PRC-barrel domain"/>
    <property type="match status" value="2"/>
</dbReference>
<dbReference type="InterPro" id="IPR011033">
    <property type="entry name" value="PRC_barrel-like_sf"/>
</dbReference>
<protein>
    <submittedName>
        <fullName evidence="2">Uncharacterized protein YrrD</fullName>
    </submittedName>
</protein>
<name>A0ABS4KNE8_9CLOT</name>
<comment type="caution">
    <text evidence="2">The sequence shown here is derived from an EMBL/GenBank/DDBJ whole genome shotgun (WGS) entry which is preliminary data.</text>
</comment>
<organism evidence="2 3">
    <name type="scientific">Clostridium algifaecis</name>
    <dbReference type="NCBI Taxonomy" id="1472040"/>
    <lineage>
        <taxon>Bacteria</taxon>
        <taxon>Bacillati</taxon>
        <taxon>Bacillota</taxon>
        <taxon>Clostridia</taxon>
        <taxon>Eubacteriales</taxon>
        <taxon>Clostridiaceae</taxon>
        <taxon>Clostridium</taxon>
    </lineage>
</organism>
<proteinExistence type="predicted"/>
<dbReference type="EMBL" id="JAGGLM010000001">
    <property type="protein sequence ID" value="MBP2031560.1"/>
    <property type="molecule type" value="Genomic_DNA"/>
</dbReference>
<dbReference type="Proteomes" id="UP001519307">
    <property type="component" value="Unassembled WGS sequence"/>
</dbReference>
<accession>A0ABS4KNE8</accession>
<dbReference type="Pfam" id="PF05239">
    <property type="entry name" value="PRC"/>
    <property type="match status" value="1"/>
</dbReference>
<dbReference type="InterPro" id="IPR027275">
    <property type="entry name" value="PRC-brl_dom"/>
</dbReference>
<feature type="domain" description="PRC-barrel" evidence="1">
    <location>
        <begin position="74"/>
        <end position="124"/>
    </location>
</feature>
<dbReference type="SUPFAM" id="SSF50346">
    <property type="entry name" value="PRC-barrel domain"/>
    <property type="match status" value="2"/>
</dbReference>
<evidence type="ECO:0000313" key="2">
    <source>
        <dbReference type="EMBL" id="MBP2031560.1"/>
    </source>
</evidence>
<evidence type="ECO:0000259" key="1">
    <source>
        <dbReference type="Pfam" id="PF05239"/>
    </source>
</evidence>
<gene>
    <name evidence="2" type="ORF">J2Z42_000225</name>
</gene>
<sequence>MYRMRDFIFKEVIDLNGKNIGFVGDLVIDFNLKLIKGFNVISNSILKKDTNIYKNDILSLNPVVISDKFSKDEALKFHDIRIMDVVDKNQNVIGKIEDVIFYENSFYIKAFIISSGLLYDMLYGRKILSAKKLILGDKNILYRNYIDEEEKINEYEN</sequence>
<keyword evidence="3" id="KW-1185">Reference proteome</keyword>
<reference evidence="2 3" key="1">
    <citation type="submission" date="2021-03" db="EMBL/GenBank/DDBJ databases">
        <title>Genomic Encyclopedia of Type Strains, Phase IV (KMG-IV): sequencing the most valuable type-strain genomes for metagenomic binning, comparative biology and taxonomic classification.</title>
        <authorList>
            <person name="Goeker M."/>
        </authorList>
    </citation>
    <scope>NUCLEOTIDE SEQUENCE [LARGE SCALE GENOMIC DNA]</scope>
    <source>
        <strain evidence="2 3">DSM 28783</strain>
    </source>
</reference>